<feature type="signal peptide" evidence="1">
    <location>
        <begin position="1"/>
        <end position="20"/>
    </location>
</feature>
<evidence type="ECO:0000256" key="1">
    <source>
        <dbReference type="SAM" id="SignalP"/>
    </source>
</evidence>
<keyword evidence="3" id="KW-1185">Reference proteome</keyword>
<protein>
    <recommendedName>
        <fullName evidence="4">Peptidylprolyl isomerase</fullName>
    </recommendedName>
</protein>
<evidence type="ECO:0000313" key="3">
    <source>
        <dbReference type="Proteomes" id="UP000541558"/>
    </source>
</evidence>
<dbReference type="AlphaFoldDB" id="A0A8H5CGN9"/>
<dbReference type="EMBL" id="JAACJK010000004">
    <property type="protein sequence ID" value="KAF5340222.1"/>
    <property type="molecule type" value="Genomic_DNA"/>
</dbReference>
<comment type="caution">
    <text evidence="2">The sequence shown here is derived from an EMBL/GenBank/DDBJ whole genome shotgun (WGS) entry which is preliminary data.</text>
</comment>
<name>A0A8H5CGN9_9AGAR</name>
<organism evidence="2 3">
    <name type="scientific">Ephemerocybe angulata</name>
    <dbReference type="NCBI Taxonomy" id="980116"/>
    <lineage>
        <taxon>Eukaryota</taxon>
        <taxon>Fungi</taxon>
        <taxon>Dikarya</taxon>
        <taxon>Basidiomycota</taxon>
        <taxon>Agaricomycotina</taxon>
        <taxon>Agaricomycetes</taxon>
        <taxon>Agaricomycetidae</taxon>
        <taxon>Agaricales</taxon>
        <taxon>Agaricineae</taxon>
        <taxon>Psathyrellaceae</taxon>
        <taxon>Ephemerocybe</taxon>
    </lineage>
</organism>
<feature type="chain" id="PRO_5034161912" description="Peptidylprolyl isomerase" evidence="1">
    <location>
        <begin position="21"/>
        <end position="247"/>
    </location>
</feature>
<dbReference type="Proteomes" id="UP000541558">
    <property type="component" value="Unassembled WGS sequence"/>
</dbReference>
<reference evidence="2 3" key="1">
    <citation type="journal article" date="2020" name="ISME J.">
        <title>Uncovering the hidden diversity of litter-decomposition mechanisms in mushroom-forming fungi.</title>
        <authorList>
            <person name="Floudas D."/>
            <person name="Bentzer J."/>
            <person name="Ahren D."/>
            <person name="Johansson T."/>
            <person name="Persson P."/>
            <person name="Tunlid A."/>
        </authorList>
    </citation>
    <scope>NUCLEOTIDE SEQUENCE [LARGE SCALE GENOMIC DNA]</scope>
    <source>
        <strain evidence="2 3">CBS 175.51</strain>
    </source>
</reference>
<sequence>MFSPVILLSLVSCFSGTCKAGRRRSLQKERGRGLVFSLELQTVLTTFDVKRAVSEMIFGGGPTPAPAPATPSTPAIMREFKIGDSEVDLGPGTLVLLHHGPHLGYAVEGGMDFGDEEGGRLILPDFALCGYDEAVRIAQREARIACIVLVSEEHDVVAELKRPTSAQTLTTHLTNTLLPRITAFLQTIHQQQRTRALEHAVREEQDRAFALGAQRDGDRLAQKALEAEAALLQQCAMASQPSPSTIS</sequence>
<dbReference type="OrthoDB" id="1026733at2759"/>
<proteinExistence type="predicted"/>
<accession>A0A8H5CGN9</accession>
<keyword evidence="1" id="KW-0732">Signal</keyword>
<evidence type="ECO:0000313" key="2">
    <source>
        <dbReference type="EMBL" id="KAF5340222.1"/>
    </source>
</evidence>
<gene>
    <name evidence="2" type="ORF">D9611_007954</name>
</gene>
<evidence type="ECO:0008006" key="4">
    <source>
        <dbReference type="Google" id="ProtNLM"/>
    </source>
</evidence>